<dbReference type="Gene3D" id="3.40.50.1110">
    <property type="entry name" value="SGNH hydrolase"/>
    <property type="match status" value="1"/>
</dbReference>
<sequence length="196" mass="20541">MTVATPLILAFGDSLVAGYGLAPTDSFPTQLERRLRSEYPQAQVLNAGVSGNTTADALGRLPRVLSALPARPDLAVVQIGANDVLRGIAPDRTRANLDAMLTEFARCGIPVLLATLEPPAFLRARTSAYLGIHAEVAARHGAAIASFFPAGVLGRADMALFDRVHPNARAIAAVVTHMLPAIEQALRQRSGGAMAA</sequence>
<evidence type="ECO:0000259" key="1">
    <source>
        <dbReference type="Pfam" id="PF13472"/>
    </source>
</evidence>
<dbReference type="EC" id="3.1.1.2" evidence="2"/>
<dbReference type="PANTHER" id="PTHR30383">
    <property type="entry name" value="THIOESTERASE 1/PROTEASE 1/LYSOPHOSPHOLIPASE L1"/>
    <property type="match status" value="1"/>
</dbReference>
<dbReference type="OrthoDB" id="9786188at2"/>
<organism evidence="2 3">
    <name type="scientific">Sphingomonas jeddahensis</name>
    <dbReference type="NCBI Taxonomy" id="1915074"/>
    <lineage>
        <taxon>Bacteria</taxon>
        <taxon>Pseudomonadati</taxon>
        <taxon>Pseudomonadota</taxon>
        <taxon>Alphaproteobacteria</taxon>
        <taxon>Sphingomonadales</taxon>
        <taxon>Sphingomonadaceae</taxon>
        <taxon>Sphingomonas</taxon>
    </lineage>
</organism>
<evidence type="ECO:0000313" key="2">
    <source>
        <dbReference type="EMBL" id="ONF95686.1"/>
    </source>
</evidence>
<dbReference type="Proteomes" id="UP000188729">
    <property type="component" value="Unassembled WGS sequence"/>
</dbReference>
<dbReference type="PANTHER" id="PTHR30383:SF24">
    <property type="entry name" value="THIOESTERASE 1_PROTEASE 1_LYSOPHOSPHOLIPASE L1"/>
    <property type="match status" value="1"/>
</dbReference>
<name>A0A1V2ESN7_9SPHN</name>
<dbReference type="STRING" id="1915074.SPHI_21230"/>
<protein>
    <submittedName>
        <fullName evidence="2">Arylesterase</fullName>
        <ecNumber evidence="2">3.1.1.2</ecNumber>
    </submittedName>
</protein>
<dbReference type="InterPro" id="IPR013830">
    <property type="entry name" value="SGNH_hydro"/>
</dbReference>
<evidence type="ECO:0000313" key="3">
    <source>
        <dbReference type="Proteomes" id="UP000188729"/>
    </source>
</evidence>
<dbReference type="GO" id="GO:0004064">
    <property type="term" value="F:arylesterase activity"/>
    <property type="evidence" value="ECO:0007669"/>
    <property type="project" value="UniProtKB-EC"/>
</dbReference>
<dbReference type="GO" id="GO:0004622">
    <property type="term" value="F:phosphatidylcholine lysophospholipase activity"/>
    <property type="evidence" value="ECO:0007669"/>
    <property type="project" value="TreeGrafter"/>
</dbReference>
<accession>A0A1V2ESN7</accession>
<dbReference type="RefSeq" id="WP_076744890.1">
    <property type="nucleotide sequence ID" value="NZ_MPSB01000009.1"/>
</dbReference>
<dbReference type="EMBL" id="MPSB01000009">
    <property type="protein sequence ID" value="ONF95686.1"/>
    <property type="molecule type" value="Genomic_DNA"/>
</dbReference>
<gene>
    <name evidence="2" type="ORF">SPHI_21230</name>
</gene>
<dbReference type="SUPFAM" id="SSF52266">
    <property type="entry name" value="SGNH hydrolase"/>
    <property type="match status" value="1"/>
</dbReference>
<dbReference type="AlphaFoldDB" id="A0A1V2ESN7"/>
<reference evidence="2 3" key="1">
    <citation type="submission" date="2016-11" db="EMBL/GenBank/DDBJ databases">
        <title>Genome sequence of Sphingomonas jeddahensis G39.</title>
        <authorList>
            <person name="Poehlein A."/>
            <person name="Wuebbeler J.H."/>
            <person name="Steinbuechel A."/>
            <person name="Daniel R."/>
        </authorList>
    </citation>
    <scope>NUCLEOTIDE SEQUENCE [LARGE SCALE GENOMIC DNA]</scope>
    <source>
        <strain evidence="2 3">G39</strain>
    </source>
</reference>
<dbReference type="Pfam" id="PF13472">
    <property type="entry name" value="Lipase_GDSL_2"/>
    <property type="match status" value="1"/>
</dbReference>
<dbReference type="InterPro" id="IPR036514">
    <property type="entry name" value="SGNH_hydro_sf"/>
</dbReference>
<dbReference type="InterPro" id="IPR051532">
    <property type="entry name" value="Ester_Hydrolysis_Enzymes"/>
</dbReference>
<proteinExistence type="predicted"/>
<keyword evidence="2" id="KW-0378">Hydrolase</keyword>
<keyword evidence="3" id="KW-1185">Reference proteome</keyword>
<comment type="caution">
    <text evidence="2">The sequence shown here is derived from an EMBL/GenBank/DDBJ whole genome shotgun (WGS) entry which is preliminary data.</text>
</comment>
<feature type="domain" description="SGNH hydrolase-type esterase" evidence="1">
    <location>
        <begin position="10"/>
        <end position="169"/>
    </location>
</feature>